<name>A0A8J5L415_ZINOF</name>
<evidence type="ECO:0000313" key="3">
    <source>
        <dbReference type="EMBL" id="KAG6499930.1"/>
    </source>
</evidence>
<organism evidence="3 4">
    <name type="scientific">Zingiber officinale</name>
    <name type="common">Ginger</name>
    <name type="synonym">Amomum zingiber</name>
    <dbReference type="NCBI Taxonomy" id="94328"/>
    <lineage>
        <taxon>Eukaryota</taxon>
        <taxon>Viridiplantae</taxon>
        <taxon>Streptophyta</taxon>
        <taxon>Embryophyta</taxon>
        <taxon>Tracheophyta</taxon>
        <taxon>Spermatophyta</taxon>
        <taxon>Magnoliopsida</taxon>
        <taxon>Liliopsida</taxon>
        <taxon>Zingiberales</taxon>
        <taxon>Zingiberaceae</taxon>
        <taxon>Zingiber</taxon>
    </lineage>
</organism>
<comment type="caution">
    <text evidence="3">The sequence shown here is derived from an EMBL/GenBank/DDBJ whole genome shotgun (WGS) entry which is preliminary data.</text>
</comment>
<evidence type="ECO:0000313" key="4">
    <source>
        <dbReference type="Proteomes" id="UP000734854"/>
    </source>
</evidence>
<feature type="domain" description="CCDC93 coiled-coil" evidence="2">
    <location>
        <begin position="10"/>
        <end position="187"/>
    </location>
</feature>
<sequence>MDVEGSVEYQQQQLELDDFDHTLSQVMDKMVSSKQELAAKLRMVLSVKRKIDDVPTQAELIQYERRLSELYSQIRDKHKQTSTLFDTYNSLLEIKELMLKETSILNSINSQFQDALTSTIGRTKLVDSLETIVKGARQKLEKVELSLMAEKKNSESLREKLTANLADQRYFSSLLKELQEECAKNERIRQAE</sequence>
<dbReference type="OrthoDB" id="16092at2759"/>
<dbReference type="PANTHER" id="PTHR16441">
    <property type="entry name" value="FIDIPIDINE"/>
    <property type="match status" value="1"/>
</dbReference>
<evidence type="ECO:0000259" key="2">
    <source>
        <dbReference type="Pfam" id="PF09762"/>
    </source>
</evidence>
<evidence type="ECO:0000256" key="1">
    <source>
        <dbReference type="SAM" id="Coils"/>
    </source>
</evidence>
<protein>
    <recommendedName>
        <fullName evidence="2">CCDC93 coiled-coil domain-containing protein</fullName>
    </recommendedName>
</protein>
<feature type="coiled-coil region" evidence="1">
    <location>
        <begin position="126"/>
        <end position="160"/>
    </location>
</feature>
<keyword evidence="4" id="KW-1185">Reference proteome</keyword>
<keyword evidence="1" id="KW-0175">Coiled coil</keyword>
<dbReference type="Proteomes" id="UP000734854">
    <property type="component" value="Unassembled WGS sequence"/>
</dbReference>
<dbReference type="GO" id="GO:0006893">
    <property type="term" value="P:Golgi to plasma membrane transport"/>
    <property type="evidence" value="ECO:0007669"/>
    <property type="project" value="TreeGrafter"/>
</dbReference>
<dbReference type="PANTHER" id="PTHR16441:SF0">
    <property type="entry name" value="COILED-COIL DOMAIN-CONTAINING PROTEIN 93"/>
    <property type="match status" value="1"/>
</dbReference>
<dbReference type="AlphaFoldDB" id="A0A8J5L415"/>
<gene>
    <name evidence="3" type="ORF">ZIOFF_039744</name>
</gene>
<dbReference type="EMBL" id="JACMSC010000011">
    <property type="protein sequence ID" value="KAG6499930.1"/>
    <property type="molecule type" value="Genomic_DNA"/>
</dbReference>
<dbReference type="InterPro" id="IPR019159">
    <property type="entry name" value="CCDC93_CC"/>
</dbReference>
<reference evidence="3 4" key="1">
    <citation type="submission" date="2020-08" db="EMBL/GenBank/DDBJ databases">
        <title>Plant Genome Project.</title>
        <authorList>
            <person name="Zhang R.-G."/>
        </authorList>
    </citation>
    <scope>NUCLEOTIDE SEQUENCE [LARGE SCALE GENOMIC DNA]</scope>
    <source>
        <tissue evidence="3">Rhizome</tissue>
    </source>
</reference>
<proteinExistence type="predicted"/>
<dbReference type="Pfam" id="PF09762">
    <property type="entry name" value="CCDC93_CC"/>
    <property type="match status" value="1"/>
</dbReference>
<dbReference type="InterPro" id="IPR039116">
    <property type="entry name" value="CCDC93"/>
</dbReference>
<accession>A0A8J5L415</accession>